<comment type="subcellular location">
    <subcellularLocation>
        <location evidence="1">Membrane</location>
        <topology evidence="1">Multi-pass membrane protein</topology>
    </subcellularLocation>
</comment>
<dbReference type="Gene3D" id="1.20.1070.10">
    <property type="entry name" value="Rhodopsin 7-helix transmembrane proteins"/>
    <property type="match status" value="1"/>
</dbReference>
<dbReference type="Pfam" id="PF00001">
    <property type="entry name" value="7tm_1"/>
    <property type="match status" value="1"/>
</dbReference>
<dbReference type="AlphaFoldDB" id="A0AAD9Q1X4"/>
<evidence type="ECO:0000256" key="7">
    <source>
        <dbReference type="ARBA" id="ARBA00023224"/>
    </source>
</evidence>
<name>A0AAD9Q1X4_ACRCE</name>
<dbReference type="SUPFAM" id="SSF81321">
    <property type="entry name" value="Family A G protein-coupled receptor-like"/>
    <property type="match status" value="1"/>
</dbReference>
<dbReference type="InterPro" id="IPR000276">
    <property type="entry name" value="GPCR_Rhodpsn"/>
</dbReference>
<reference evidence="12" key="1">
    <citation type="journal article" date="2023" name="G3 (Bethesda)">
        <title>Whole genome assembly and annotation of the endangered Caribbean coral Acropora cervicornis.</title>
        <authorList>
            <person name="Selwyn J.D."/>
            <person name="Vollmer S.V."/>
        </authorList>
    </citation>
    <scope>NUCLEOTIDE SEQUENCE</scope>
    <source>
        <strain evidence="12">K2</strain>
    </source>
</reference>
<evidence type="ECO:0000313" key="13">
    <source>
        <dbReference type="Proteomes" id="UP001249851"/>
    </source>
</evidence>
<gene>
    <name evidence="12" type="ORF">P5673_025769</name>
</gene>
<evidence type="ECO:0000259" key="11">
    <source>
        <dbReference type="PROSITE" id="PS50262"/>
    </source>
</evidence>
<dbReference type="InterPro" id="IPR017452">
    <property type="entry name" value="GPCR_Rhodpsn_7TM"/>
</dbReference>
<dbReference type="PROSITE" id="PS50262">
    <property type="entry name" value="G_PROTEIN_RECEP_F1_2"/>
    <property type="match status" value="1"/>
</dbReference>
<evidence type="ECO:0000256" key="1">
    <source>
        <dbReference type="ARBA" id="ARBA00004141"/>
    </source>
</evidence>
<dbReference type="CDD" id="cd00637">
    <property type="entry name" value="7tm_classA_rhodopsin-like"/>
    <property type="match status" value="1"/>
</dbReference>
<feature type="region of interest" description="Disordered" evidence="9">
    <location>
        <begin position="1"/>
        <end position="20"/>
    </location>
</feature>
<dbReference type="PROSITE" id="PS00237">
    <property type="entry name" value="G_PROTEIN_RECEP_F1_1"/>
    <property type="match status" value="1"/>
</dbReference>
<keyword evidence="5 10" id="KW-0472">Membrane</keyword>
<feature type="domain" description="G-protein coupled receptors family 1 profile" evidence="11">
    <location>
        <begin position="41"/>
        <end position="304"/>
    </location>
</feature>
<feature type="transmembrane region" description="Helical" evidence="10">
    <location>
        <begin position="61"/>
        <end position="83"/>
    </location>
</feature>
<evidence type="ECO:0000256" key="8">
    <source>
        <dbReference type="RuleBase" id="RU000688"/>
    </source>
</evidence>
<evidence type="ECO:0000313" key="12">
    <source>
        <dbReference type="EMBL" id="KAK2553044.1"/>
    </source>
</evidence>
<comment type="similarity">
    <text evidence="8">Belongs to the G-protein coupled receptor 1 family.</text>
</comment>
<dbReference type="EMBL" id="JARQWQ010000081">
    <property type="protein sequence ID" value="KAK2553044.1"/>
    <property type="molecule type" value="Genomic_DNA"/>
</dbReference>
<feature type="transmembrane region" description="Helical" evidence="10">
    <location>
        <begin position="28"/>
        <end position="49"/>
    </location>
</feature>
<dbReference type="GO" id="GO:0004930">
    <property type="term" value="F:G protein-coupled receptor activity"/>
    <property type="evidence" value="ECO:0007669"/>
    <property type="project" value="UniProtKB-KW"/>
</dbReference>
<protein>
    <submittedName>
        <fullName evidence="12">Substance-K receptor</fullName>
    </submittedName>
</protein>
<feature type="transmembrane region" description="Helical" evidence="10">
    <location>
        <begin position="148"/>
        <end position="172"/>
    </location>
</feature>
<feature type="compositionally biased region" description="Low complexity" evidence="9">
    <location>
        <begin position="1"/>
        <end position="16"/>
    </location>
</feature>
<sequence length="340" mass="38507">MGSQPNNSSSQSPTSHSADEQDDQTIKLIFLSLIISVGIIGNSLVIVVVKAIRGMRSTTNYLLVNVAVADIFALVFTIVHSIIRRSLSSYHSLSKFAQYLLCKFIITNTMTLVPFAATVLTLTLLAVERYRALVKPMTSSSRLTVDRIAYVITGIWSASFALVTPLFATIVYHPNVEGGAYYCNYGNAEGGIIIYIYCFVTILLLVPFIVIAFCYSRIIYCMFIKKTVFNNPSERQATQQEIIEKRRLVWLLVALTSIFFVAFTPYGIFLIMKQREENNDVIKELHYATQYLTILKFSLNPFIYGFASSSYRRGYVFLLRKIVCRNITTVDTIELREMQV</sequence>
<reference evidence="12" key="2">
    <citation type="journal article" date="2023" name="Science">
        <title>Genomic signatures of disease resistance in endangered staghorn corals.</title>
        <authorList>
            <person name="Vollmer S.V."/>
            <person name="Selwyn J.D."/>
            <person name="Despard B.A."/>
            <person name="Roesel C.L."/>
        </authorList>
    </citation>
    <scope>NUCLEOTIDE SEQUENCE</scope>
    <source>
        <strain evidence="12">K2</strain>
    </source>
</reference>
<dbReference type="Proteomes" id="UP001249851">
    <property type="component" value="Unassembled WGS sequence"/>
</dbReference>
<accession>A0AAD9Q1X4</accession>
<feature type="transmembrane region" description="Helical" evidence="10">
    <location>
        <begin position="192"/>
        <end position="215"/>
    </location>
</feature>
<keyword evidence="3 10" id="KW-1133">Transmembrane helix</keyword>
<feature type="transmembrane region" description="Helical" evidence="10">
    <location>
        <begin position="103"/>
        <end position="127"/>
    </location>
</feature>
<evidence type="ECO:0000256" key="3">
    <source>
        <dbReference type="ARBA" id="ARBA00022989"/>
    </source>
</evidence>
<dbReference type="PANTHER" id="PTHR45695">
    <property type="entry name" value="LEUCOKININ RECEPTOR-RELATED"/>
    <property type="match status" value="1"/>
</dbReference>
<dbReference type="PANTHER" id="PTHR45695:SF9">
    <property type="entry name" value="LEUCOKININ RECEPTOR"/>
    <property type="match status" value="1"/>
</dbReference>
<evidence type="ECO:0000256" key="5">
    <source>
        <dbReference type="ARBA" id="ARBA00023136"/>
    </source>
</evidence>
<keyword evidence="4 8" id="KW-0297">G-protein coupled receptor</keyword>
<evidence type="ECO:0000256" key="2">
    <source>
        <dbReference type="ARBA" id="ARBA00022692"/>
    </source>
</evidence>
<evidence type="ECO:0000256" key="4">
    <source>
        <dbReference type="ARBA" id="ARBA00023040"/>
    </source>
</evidence>
<evidence type="ECO:0000256" key="10">
    <source>
        <dbReference type="SAM" id="Phobius"/>
    </source>
</evidence>
<proteinExistence type="inferred from homology"/>
<keyword evidence="2 8" id="KW-0812">Transmembrane</keyword>
<feature type="transmembrane region" description="Helical" evidence="10">
    <location>
        <begin position="248"/>
        <end position="271"/>
    </location>
</feature>
<dbReference type="GO" id="GO:0005886">
    <property type="term" value="C:plasma membrane"/>
    <property type="evidence" value="ECO:0007669"/>
    <property type="project" value="TreeGrafter"/>
</dbReference>
<comment type="caution">
    <text evidence="12">The sequence shown here is derived from an EMBL/GenBank/DDBJ whole genome shotgun (WGS) entry which is preliminary data.</text>
</comment>
<keyword evidence="7 8" id="KW-0807">Transducer</keyword>
<keyword evidence="6 8" id="KW-0675">Receptor</keyword>
<organism evidence="12 13">
    <name type="scientific">Acropora cervicornis</name>
    <name type="common">Staghorn coral</name>
    <dbReference type="NCBI Taxonomy" id="6130"/>
    <lineage>
        <taxon>Eukaryota</taxon>
        <taxon>Metazoa</taxon>
        <taxon>Cnidaria</taxon>
        <taxon>Anthozoa</taxon>
        <taxon>Hexacorallia</taxon>
        <taxon>Scleractinia</taxon>
        <taxon>Astrocoeniina</taxon>
        <taxon>Acroporidae</taxon>
        <taxon>Acropora</taxon>
    </lineage>
</organism>
<dbReference type="PRINTS" id="PR00237">
    <property type="entry name" value="GPCRRHODOPSN"/>
</dbReference>
<keyword evidence="13" id="KW-1185">Reference proteome</keyword>
<evidence type="ECO:0000256" key="9">
    <source>
        <dbReference type="SAM" id="MobiDB-lite"/>
    </source>
</evidence>
<feature type="transmembrane region" description="Helical" evidence="10">
    <location>
        <begin position="291"/>
        <end position="311"/>
    </location>
</feature>
<evidence type="ECO:0000256" key="6">
    <source>
        <dbReference type="ARBA" id="ARBA00023170"/>
    </source>
</evidence>